<keyword evidence="3" id="KW-1185">Reference proteome</keyword>
<feature type="region of interest" description="Disordered" evidence="1">
    <location>
        <begin position="1"/>
        <end position="26"/>
    </location>
</feature>
<sequence>GDNNRQTVNMHGIAPVNVQENQHADQNEQNTAVYDEVEDEAVDHTLEYTWVGYQCLVRCPKREKANDDEGPSCSKGKGVDD</sequence>
<name>A0A392PFJ3_9FABA</name>
<reference evidence="2 3" key="1">
    <citation type="journal article" date="2018" name="Front. Plant Sci.">
        <title>Red Clover (Trifolium pratense) and Zigzag Clover (T. medium) - A Picture of Genomic Similarities and Differences.</title>
        <authorList>
            <person name="Dluhosova J."/>
            <person name="Istvanek J."/>
            <person name="Nedelnik J."/>
            <person name="Repkova J."/>
        </authorList>
    </citation>
    <scope>NUCLEOTIDE SEQUENCE [LARGE SCALE GENOMIC DNA]</scope>
    <source>
        <strain evidence="3">cv. 10/8</strain>
        <tissue evidence="2">Leaf</tissue>
    </source>
</reference>
<accession>A0A392PFJ3</accession>
<evidence type="ECO:0000313" key="3">
    <source>
        <dbReference type="Proteomes" id="UP000265520"/>
    </source>
</evidence>
<evidence type="ECO:0000313" key="2">
    <source>
        <dbReference type="EMBL" id="MCI10554.1"/>
    </source>
</evidence>
<dbReference type="AlphaFoldDB" id="A0A392PFJ3"/>
<protein>
    <submittedName>
        <fullName evidence="2">Uncharacterized protein</fullName>
    </submittedName>
</protein>
<dbReference type="EMBL" id="LXQA010076703">
    <property type="protein sequence ID" value="MCI10554.1"/>
    <property type="molecule type" value="Genomic_DNA"/>
</dbReference>
<dbReference type="Proteomes" id="UP000265520">
    <property type="component" value="Unassembled WGS sequence"/>
</dbReference>
<organism evidence="2 3">
    <name type="scientific">Trifolium medium</name>
    <dbReference type="NCBI Taxonomy" id="97028"/>
    <lineage>
        <taxon>Eukaryota</taxon>
        <taxon>Viridiplantae</taxon>
        <taxon>Streptophyta</taxon>
        <taxon>Embryophyta</taxon>
        <taxon>Tracheophyta</taxon>
        <taxon>Spermatophyta</taxon>
        <taxon>Magnoliopsida</taxon>
        <taxon>eudicotyledons</taxon>
        <taxon>Gunneridae</taxon>
        <taxon>Pentapetalae</taxon>
        <taxon>rosids</taxon>
        <taxon>fabids</taxon>
        <taxon>Fabales</taxon>
        <taxon>Fabaceae</taxon>
        <taxon>Papilionoideae</taxon>
        <taxon>50 kb inversion clade</taxon>
        <taxon>NPAAA clade</taxon>
        <taxon>Hologalegina</taxon>
        <taxon>IRL clade</taxon>
        <taxon>Trifolieae</taxon>
        <taxon>Trifolium</taxon>
    </lineage>
</organism>
<proteinExistence type="predicted"/>
<feature type="non-terminal residue" evidence="2">
    <location>
        <position position="1"/>
    </location>
</feature>
<comment type="caution">
    <text evidence="2">The sequence shown here is derived from an EMBL/GenBank/DDBJ whole genome shotgun (WGS) entry which is preliminary data.</text>
</comment>
<evidence type="ECO:0000256" key="1">
    <source>
        <dbReference type="SAM" id="MobiDB-lite"/>
    </source>
</evidence>